<evidence type="ECO:0000256" key="6">
    <source>
        <dbReference type="ARBA" id="ARBA00022723"/>
    </source>
</evidence>
<dbReference type="EC" id="5.4.2.3" evidence="4 14"/>
<evidence type="ECO:0000256" key="2">
    <source>
        <dbReference type="ARBA" id="ARBA00004865"/>
    </source>
</evidence>
<evidence type="ECO:0000259" key="20">
    <source>
        <dbReference type="Pfam" id="PF21404"/>
    </source>
</evidence>
<feature type="binding site" evidence="16">
    <location>
        <position position="500"/>
    </location>
    <ligand>
        <name>substrate</name>
    </ligand>
</feature>
<evidence type="ECO:0000256" key="5">
    <source>
        <dbReference type="ARBA" id="ARBA00022553"/>
    </source>
</evidence>
<keyword evidence="6 14" id="KW-0479">Metal-binding</keyword>
<comment type="catalytic activity">
    <reaction evidence="1 14">
        <text>N-acetyl-alpha-D-glucosamine 1-phosphate = N-acetyl-D-glucosamine 6-phosphate</text>
        <dbReference type="Rhea" id="RHEA:23804"/>
        <dbReference type="ChEBI" id="CHEBI:57513"/>
        <dbReference type="ChEBI" id="CHEBI:57776"/>
        <dbReference type="EC" id="5.4.2.3"/>
    </reaction>
</comment>
<dbReference type="FunFam" id="3.40.120.10:FF:000023">
    <property type="entry name" value="Phosphoacetylglucosamine mutase"/>
    <property type="match status" value="1"/>
</dbReference>
<feature type="domain" description="Alpha-D-phosphohexomutase alpha/beta/alpha" evidence="19">
    <location>
        <begin position="116"/>
        <end position="168"/>
    </location>
</feature>
<feature type="domain" description="Phosphoacetylglucosamine mutase AMG1" evidence="21">
    <location>
        <begin position="194"/>
        <end position="279"/>
    </location>
</feature>
<sequence>MLASYSSKYPVPEGIKFSYGTAGFRMKADVLDSTVFRTAILASLRSRYLKSQVIGLMVTASHNPPPDNGVKIVDPQGEMLDSEWEPYATVLANAQTDEELENAVNQLVKDLSIDLSVPANVIYARDSRDSGPRLVKALADGLEAVGAKGTDYGMLTTPQLHYLVRCLNTLKSPNSYGVPSEEGYYKKLSIAYNKVTSAPYSITVDCANGIGGPKLKKLAEYLDGQVQIEVVNDRADEPETLNSNCGADFVKVNQKIPSGVTPEPNKLYASFDGDADRIVFFYVDESGVFRLLDGDKIASLVASFIGELVAQTGTDLTIGVVQTAYANGASTDYLVNTLKVPVECTPTGVKHLHHAAQKFNVGVYFEANGHGTVLFDPIAISQLQAFKVTSPGQKAAIDSLLALSDLINQTVGDSISDLLTVIAVLTLKNWTPKDWDLCYTDLPNRLAKVEVSDRTLFKTTDAERKLVSPPDLQGRIDDLVKKYPQGRSFVRASGTENVVRVYAEASTRAQADELALKVSQLVQPY</sequence>
<evidence type="ECO:0000313" key="22">
    <source>
        <dbReference type="EMBL" id="CDP34718.1"/>
    </source>
</evidence>
<dbReference type="InterPro" id="IPR036900">
    <property type="entry name" value="A-D-PHexomutase_C_sf"/>
</dbReference>
<dbReference type="InterPro" id="IPR005843">
    <property type="entry name" value="A-D-PHexomutase_C"/>
</dbReference>
<feature type="binding site" evidence="16">
    <location>
        <begin position="366"/>
        <end position="368"/>
    </location>
    <ligand>
        <name>substrate</name>
    </ligand>
</feature>
<evidence type="ECO:0000256" key="9">
    <source>
        <dbReference type="ARBA" id="ARBA00023277"/>
    </source>
</evidence>
<feature type="active site" description="Phosphoserine intermediate" evidence="15">
    <location>
        <position position="61"/>
    </location>
</feature>
<evidence type="ECO:0000256" key="10">
    <source>
        <dbReference type="ARBA" id="ARBA00023316"/>
    </source>
</evidence>
<comment type="pathway">
    <text evidence="2 14">Nucleotide-sugar biosynthesis; UDP-N-acetyl-alpha-D-glucosamine biosynthesis; N-acetyl-alpha-D-glucosamine 1-phosphate from alpha-D-glucosamine 6-phosphate (route I): step 2/2.</text>
</comment>
<evidence type="ECO:0000256" key="14">
    <source>
        <dbReference type="PIRNR" id="PIRNR016408"/>
    </source>
</evidence>
<evidence type="ECO:0000259" key="19">
    <source>
        <dbReference type="Pfam" id="PF02878"/>
    </source>
</evidence>
<dbReference type="PANTHER" id="PTHR45955:SF1">
    <property type="entry name" value="PHOSPHOACETYLGLUCOSAMINE MUTASE"/>
    <property type="match status" value="1"/>
</dbReference>
<feature type="binding site" description="via phosphate group" evidence="17">
    <location>
        <position position="61"/>
    </location>
    <ligand>
        <name>Mg(2+)</name>
        <dbReference type="ChEBI" id="CHEBI:18420"/>
    </ligand>
</feature>
<dbReference type="GO" id="GO:0004610">
    <property type="term" value="F:phosphoacetylglucosamine mutase activity"/>
    <property type="evidence" value="ECO:0007669"/>
    <property type="project" value="UniProtKB-UniRule"/>
</dbReference>
<organism evidence="22">
    <name type="scientific">Blastobotrys adeninivorans</name>
    <name type="common">Yeast</name>
    <name type="synonym">Arxula adeninivorans</name>
    <dbReference type="NCBI Taxonomy" id="409370"/>
    <lineage>
        <taxon>Eukaryota</taxon>
        <taxon>Fungi</taxon>
        <taxon>Dikarya</taxon>
        <taxon>Ascomycota</taxon>
        <taxon>Saccharomycotina</taxon>
        <taxon>Dipodascomycetes</taxon>
        <taxon>Dipodascales</taxon>
        <taxon>Trichomonascaceae</taxon>
        <taxon>Blastobotrys</taxon>
    </lineage>
</organism>
<comment type="similarity">
    <text evidence="3 14">Belongs to the phosphohexose mutase family.</text>
</comment>
<accession>A0A060T1B3</accession>
<evidence type="ECO:0000256" key="4">
    <source>
        <dbReference type="ARBA" id="ARBA00012731"/>
    </source>
</evidence>
<dbReference type="EMBL" id="HG937693">
    <property type="protein sequence ID" value="CDP34718.1"/>
    <property type="molecule type" value="Genomic_DNA"/>
</dbReference>
<feature type="domain" description="Alpha-D-phosphohexomutase C-terminal" evidence="18">
    <location>
        <begin position="467"/>
        <end position="518"/>
    </location>
</feature>
<dbReference type="SUPFAM" id="SSF55957">
    <property type="entry name" value="Phosphoglucomutase, C-terminal domain"/>
    <property type="match status" value="1"/>
</dbReference>
<keyword evidence="7 14" id="KW-0460">Magnesium</keyword>
<dbReference type="FunFam" id="3.30.310.50:FF:000003">
    <property type="entry name" value="Phosphoacetylglucosamine mutase"/>
    <property type="match status" value="1"/>
</dbReference>
<dbReference type="InterPro" id="IPR016055">
    <property type="entry name" value="A-D-PHexomutase_a/b/a-I/II/III"/>
</dbReference>
<keyword evidence="9" id="KW-0119">Carbohydrate metabolism</keyword>
<dbReference type="PANTHER" id="PTHR45955">
    <property type="entry name" value="PHOSPHOACETYLGLUCOSAMINE MUTASE"/>
    <property type="match status" value="1"/>
</dbReference>
<dbReference type="InterPro" id="IPR005844">
    <property type="entry name" value="A-D-PHexomutase_a/b/a-I"/>
</dbReference>
<dbReference type="Pfam" id="PF02878">
    <property type="entry name" value="PGM_PMM_I"/>
    <property type="match status" value="2"/>
</dbReference>
<feature type="domain" description="Alpha-D-phosphohexomutase alpha/beta/alpha" evidence="19">
    <location>
        <begin position="52"/>
        <end position="84"/>
    </location>
</feature>
<feature type="binding site" evidence="17">
    <location>
        <position position="276"/>
    </location>
    <ligand>
        <name>Mg(2+)</name>
        <dbReference type="ChEBI" id="CHEBI:18420"/>
    </ligand>
</feature>
<reference evidence="22" key="1">
    <citation type="submission" date="2014-02" db="EMBL/GenBank/DDBJ databases">
        <authorList>
            <person name="Genoscope - CEA"/>
        </authorList>
    </citation>
    <scope>NUCLEOTIDE SEQUENCE</scope>
    <source>
        <strain evidence="22">LS3</strain>
    </source>
</reference>
<dbReference type="Gene3D" id="3.40.120.10">
    <property type="entry name" value="Alpha-D-Glucose-1,6-Bisphosphate, subunit A, domain 3"/>
    <property type="match status" value="2"/>
</dbReference>
<dbReference type="GO" id="GO:0005975">
    <property type="term" value="P:carbohydrate metabolic process"/>
    <property type="evidence" value="ECO:0007669"/>
    <property type="project" value="InterPro"/>
</dbReference>
<name>A0A060T1B3_BLAAD</name>
<dbReference type="FunFam" id="3.40.120.10:FF:000013">
    <property type="entry name" value="Phosphoacetylglucosamine mutase"/>
    <property type="match status" value="1"/>
</dbReference>
<dbReference type="GO" id="GO:0006048">
    <property type="term" value="P:UDP-N-acetylglucosamine biosynthetic process"/>
    <property type="evidence" value="ECO:0007669"/>
    <property type="project" value="UniProtKB-UniRule"/>
</dbReference>
<dbReference type="SUPFAM" id="SSF53738">
    <property type="entry name" value="Phosphoglucomutase, first 3 domains"/>
    <property type="match status" value="3"/>
</dbReference>
<feature type="domain" description="Phosphoacetylglucosamine mutase AMG1" evidence="20">
    <location>
        <begin position="293"/>
        <end position="430"/>
    </location>
</feature>
<dbReference type="PROSITE" id="PS00710">
    <property type="entry name" value="PGM_PMM"/>
    <property type="match status" value="1"/>
</dbReference>
<evidence type="ECO:0000256" key="3">
    <source>
        <dbReference type="ARBA" id="ARBA00010231"/>
    </source>
</evidence>
<evidence type="ECO:0000256" key="8">
    <source>
        <dbReference type="ARBA" id="ARBA00023235"/>
    </source>
</evidence>
<dbReference type="GO" id="GO:0000287">
    <property type="term" value="F:magnesium ion binding"/>
    <property type="evidence" value="ECO:0007669"/>
    <property type="project" value="InterPro"/>
</dbReference>
<feature type="binding site" evidence="16">
    <location>
        <begin position="491"/>
        <end position="495"/>
    </location>
    <ligand>
        <name>substrate</name>
    </ligand>
</feature>
<evidence type="ECO:0000256" key="1">
    <source>
        <dbReference type="ARBA" id="ARBA00000558"/>
    </source>
</evidence>
<feature type="binding site" evidence="17">
    <location>
        <position position="272"/>
    </location>
    <ligand>
        <name>Mg(2+)</name>
        <dbReference type="ChEBI" id="CHEBI:18420"/>
    </ligand>
</feature>
<dbReference type="InterPro" id="IPR049023">
    <property type="entry name" value="AMG1_II"/>
</dbReference>
<keyword evidence="5" id="KW-0597">Phosphoprotein</keyword>
<dbReference type="InterPro" id="IPR016657">
    <property type="entry name" value="PAGM"/>
</dbReference>
<reference evidence="22" key="2">
    <citation type="submission" date="2014-06" db="EMBL/GenBank/DDBJ databases">
        <title>The complete genome of Blastobotrys (Arxula) adeninivorans LS3 - a yeast of biotechnological interest.</title>
        <authorList>
            <person name="Kunze G."/>
            <person name="Gaillardin C."/>
            <person name="Czernicka M."/>
            <person name="Durrens P."/>
            <person name="Martin T."/>
            <person name="Boer E."/>
            <person name="Gabaldon T."/>
            <person name="Cruz J."/>
            <person name="Talla E."/>
            <person name="Marck C."/>
            <person name="Goffeau A."/>
            <person name="Barbe V."/>
            <person name="Baret P."/>
            <person name="Baronian K."/>
            <person name="Beier S."/>
            <person name="Bleykasten C."/>
            <person name="Bode R."/>
            <person name="Casaregola S."/>
            <person name="Despons L."/>
            <person name="Fairhead C."/>
            <person name="Giersberg M."/>
            <person name="Gierski P."/>
            <person name="Hahnel U."/>
            <person name="Hartmann A."/>
            <person name="Jankowska D."/>
            <person name="Jubin C."/>
            <person name="Jung P."/>
            <person name="Lafontaine I."/>
            <person name="Leh-Louis V."/>
            <person name="Lemaire M."/>
            <person name="Marcet-Houben M."/>
            <person name="Mascher M."/>
            <person name="Morel G."/>
            <person name="Richard G.-F."/>
            <person name="Riechen J."/>
            <person name="Sacerdot C."/>
            <person name="Sarkar A."/>
            <person name="Savel G."/>
            <person name="Schacherer J."/>
            <person name="Sherman D."/>
            <person name="Straub M.-L."/>
            <person name="Stein N."/>
            <person name="Thierry A."/>
            <person name="Trautwein-Schult A."/>
            <person name="Westhof E."/>
            <person name="Worch S."/>
            <person name="Dujon B."/>
            <person name="Souciet J.-L."/>
            <person name="Wincker P."/>
            <person name="Scholz U."/>
            <person name="Neuveglise N."/>
        </authorList>
    </citation>
    <scope>NUCLEOTIDE SEQUENCE</scope>
    <source>
        <strain evidence="22">LS3</strain>
    </source>
</reference>
<keyword evidence="10" id="KW-0961">Cell wall biogenesis/degradation</keyword>
<evidence type="ECO:0000256" key="13">
    <source>
        <dbReference type="ARBA" id="ARBA00059527"/>
    </source>
</evidence>
<dbReference type="PhylomeDB" id="A0A060T1B3"/>
<dbReference type="AlphaFoldDB" id="A0A060T1B3"/>
<dbReference type="Pfam" id="PF00408">
    <property type="entry name" value="PGM_PMM_IV"/>
    <property type="match status" value="1"/>
</dbReference>
<evidence type="ECO:0000256" key="12">
    <source>
        <dbReference type="ARBA" id="ARBA00032065"/>
    </source>
</evidence>
<feature type="binding site" evidence="17">
    <location>
        <position position="274"/>
    </location>
    <ligand>
        <name>Mg(2+)</name>
        <dbReference type="ChEBI" id="CHEBI:18420"/>
    </ligand>
</feature>
<protein>
    <recommendedName>
        <fullName evidence="4 14">Phosphoacetylglucosamine mutase</fullName>
        <shortName evidence="14">PAGM</shortName>
        <ecNumber evidence="4 14">5.4.2.3</ecNumber>
    </recommendedName>
    <alternativeName>
        <fullName evidence="12 14">Acetylglucosamine phosphomutase</fullName>
    </alternativeName>
    <alternativeName>
        <fullName evidence="11 14">N-acetylglucosamine-phosphate mutase</fullName>
    </alternativeName>
</protein>
<keyword evidence="8 14" id="KW-0413">Isomerase</keyword>
<evidence type="ECO:0000256" key="17">
    <source>
        <dbReference type="PIRSR" id="PIRSR016408-3"/>
    </source>
</evidence>
<gene>
    <name evidence="22" type="ORF">GNLVRS02_ARAD1C18942g</name>
</gene>
<dbReference type="PIRSF" id="PIRSF016408">
    <property type="entry name" value="PAGM"/>
    <property type="match status" value="1"/>
</dbReference>
<evidence type="ECO:0000256" key="16">
    <source>
        <dbReference type="PIRSR" id="PIRSR016408-2"/>
    </source>
</evidence>
<proteinExistence type="inferred from homology"/>
<comment type="function">
    <text evidence="13 14">Catalyzes the conversion of GlcNAc-6-P into GlcNAc-1-P during the synthesis of uridine diphosphate/UDP-GlcNAc, which is a biosynthetic precursor of chitin and also supplies the amino sugars for N-linked oligosaccharides of glycoproteins.</text>
</comment>
<evidence type="ECO:0000256" key="7">
    <source>
        <dbReference type="ARBA" id="ARBA00022842"/>
    </source>
</evidence>
<dbReference type="Pfam" id="PF21404">
    <property type="entry name" value="AMG1_III"/>
    <property type="match status" value="1"/>
</dbReference>
<dbReference type="GO" id="GO:0071555">
    <property type="term" value="P:cell wall organization"/>
    <property type="evidence" value="ECO:0007669"/>
    <property type="project" value="UniProtKB-KW"/>
</dbReference>
<dbReference type="InterPro" id="IPR049022">
    <property type="entry name" value="AMG1_III"/>
</dbReference>
<evidence type="ECO:0000256" key="11">
    <source>
        <dbReference type="ARBA" id="ARBA00031926"/>
    </source>
</evidence>
<dbReference type="UniPathway" id="UPA00113">
    <property type="reaction ID" value="UER00530"/>
</dbReference>
<evidence type="ECO:0000259" key="18">
    <source>
        <dbReference type="Pfam" id="PF00408"/>
    </source>
</evidence>
<evidence type="ECO:0000256" key="15">
    <source>
        <dbReference type="PIRSR" id="PIRSR016408-1"/>
    </source>
</evidence>
<dbReference type="CDD" id="cd03086">
    <property type="entry name" value="PGM3"/>
    <property type="match status" value="1"/>
</dbReference>
<dbReference type="Pfam" id="PF21405">
    <property type="entry name" value="AMG1_II"/>
    <property type="match status" value="1"/>
</dbReference>
<dbReference type="Gene3D" id="3.30.310.50">
    <property type="entry name" value="Alpha-D-phosphohexomutase, C-terminal domain"/>
    <property type="match status" value="1"/>
</dbReference>
<comment type="cofactor">
    <cofactor evidence="14 17">
        <name>Mg(2+)</name>
        <dbReference type="ChEBI" id="CHEBI:18420"/>
    </cofactor>
    <text evidence="14 17">Binds 1 Mg(2+) ion per subunit.</text>
</comment>
<dbReference type="InterPro" id="IPR016066">
    <property type="entry name" value="A-D-PHexomutase_CS"/>
</dbReference>
<evidence type="ECO:0000259" key="21">
    <source>
        <dbReference type="Pfam" id="PF21405"/>
    </source>
</evidence>